<dbReference type="GO" id="GO:0006355">
    <property type="term" value="P:regulation of DNA-templated transcription"/>
    <property type="evidence" value="ECO:0007669"/>
    <property type="project" value="InterPro"/>
</dbReference>
<comment type="caution">
    <text evidence="5">The sequence shown here is derived from an EMBL/GenBank/DDBJ whole genome shotgun (WGS) entry which is preliminary data.</text>
</comment>
<feature type="region of interest" description="Disordered" evidence="2">
    <location>
        <begin position="188"/>
        <end position="219"/>
    </location>
</feature>
<dbReference type="GO" id="GO:0003677">
    <property type="term" value="F:DNA binding"/>
    <property type="evidence" value="ECO:0007669"/>
    <property type="project" value="InterPro"/>
</dbReference>
<keyword evidence="3" id="KW-1133">Transmembrane helix</keyword>
<organism evidence="5 6">
    <name type="scientific">bacterium (Candidatus Blackallbacteria) CG17_big_fil_post_rev_8_21_14_2_50_48_46</name>
    <dbReference type="NCBI Taxonomy" id="2014261"/>
    <lineage>
        <taxon>Bacteria</taxon>
        <taxon>Candidatus Blackallbacteria</taxon>
    </lineage>
</organism>
<dbReference type="EMBL" id="PFFQ01000056">
    <property type="protein sequence ID" value="PIW14770.1"/>
    <property type="molecule type" value="Genomic_DNA"/>
</dbReference>
<accession>A0A2M7FZG8</accession>
<evidence type="ECO:0000256" key="3">
    <source>
        <dbReference type="SAM" id="Phobius"/>
    </source>
</evidence>
<feature type="domain" description="HTH merR-type" evidence="4">
    <location>
        <begin position="1"/>
        <end position="65"/>
    </location>
</feature>
<evidence type="ECO:0000259" key="4">
    <source>
        <dbReference type="Pfam" id="PF13411"/>
    </source>
</evidence>
<feature type="coiled-coil region" evidence="1">
    <location>
        <begin position="109"/>
        <end position="143"/>
    </location>
</feature>
<evidence type="ECO:0000313" key="5">
    <source>
        <dbReference type="EMBL" id="PIW14770.1"/>
    </source>
</evidence>
<dbReference type="InterPro" id="IPR000551">
    <property type="entry name" value="MerR-type_HTH_dom"/>
</dbReference>
<dbReference type="SUPFAM" id="SSF46955">
    <property type="entry name" value="Putative DNA-binding domain"/>
    <property type="match status" value="1"/>
</dbReference>
<dbReference type="AlphaFoldDB" id="A0A2M7FZG8"/>
<reference evidence="5 6" key="1">
    <citation type="submission" date="2017-09" db="EMBL/GenBank/DDBJ databases">
        <title>Depth-based differentiation of microbial function through sediment-hosted aquifers and enrichment of novel symbionts in the deep terrestrial subsurface.</title>
        <authorList>
            <person name="Probst A.J."/>
            <person name="Ladd B."/>
            <person name="Jarett J.K."/>
            <person name="Geller-Mcgrath D.E."/>
            <person name="Sieber C.M."/>
            <person name="Emerson J.B."/>
            <person name="Anantharaman K."/>
            <person name="Thomas B.C."/>
            <person name="Malmstrom R."/>
            <person name="Stieglmeier M."/>
            <person name="Klingl A."/>
            <person name="Woyke T."/>
            <person name="Ryan C.M."/>
            <person name="Banfield J.F."/>
        </authorList>
    </citation>
    <scope>NUCLEOTIDE SEQUENCE [LARGE SCALE GENOMIC DNA]</scope>
    <source>
        <strain evidence="5">CG17_big_fil_post_rev_8_21_14_2_50_48_46</strain>
    </source>
</reference>
<dbReference type="InterPro" id="IPR009061">
    <property type="entry name" value="DNA-bd_dom_put_sf"/>
</dbReference>
<evidence type="ECO:0000256" key="1">
    <source>
        <dbReference type="SAM" id="Coils"/>
    </source>
</evidence>
<evidence type="ECO:0000313" key="6">
    <source>
        <dbReference type="Proteomes" id="UP000231019"/>
    </source>
</evidence>
<name>A0A2M7FZG8_9BACT</name>
<keyword evidence="1" id="KW-0175">Coiled coil</keyword>
<dbReference type="Pfam" id="PF13411">
    <property type="entry name" value="MerR_1"/>
    <property type="match status" value="1"/>
</dbReference>
<dbReference type="Gene3D" id="1.10.1660.10">
    <property type="match status" value="1"/>
</dbReference>
<evidence type="ECO:0000256" key="2">
    <source>
        <dbReference type="SAM" id="MobiDB-lite"/>
    </source>
</evidence>
<keyword evidence="3" id="KW-0472">Membrane</keyword>
<proteinExistence type="predicted"/>
<keyword evidence="3" id="KW-0812">Transmembrane</keyword>
<feature type="transmembrane region" description="Helical" evidence="3">
    <location>
        <begin position="161"/>
        <end position="180"/>
    </location>
</feature>
<dbReference type="Proteomes" id="UP000231019">
    <property type="component" value="Unassembled WGS sequence"/>
</dbReference>
<gene>
    <name evidence="5" type="ORF">COW36_20420</name>
</gene>
<protein>
    <recommendedName>
        <fullName evidence="4">HTH merR-type domain-containing protein</fullName>
    </recommendedName>
</protein>
<sequence>MKIQDLAKTLEVSQEQLQQWVKELALDLPKDEAGQPLFTESWVPYFKQVKTLYAAGRKADEIARAVPKPESAAAPAKAAPDAGNLNSKQALQETLRQMEMRIVSLQFHLKNTQGEMVKEQKNLAKVQTQVEEMNRTVDVIQRSLSGAQSSTENVNQFLSRFWLYQALTVLITVMLVLVLGRVFSPPAPKPVPVAPVASPTELQESDDLNSASPSATPSP</sequence>
<feature type="compositionally biased region" description="Polar residues" evidence="2">
    <location>
        <begin position="208"/>
        <end position="219"/>
    </location>
</feature>